<evidence type="ECO:0000256" key="8">
    <source>
        <dbReference type="SAM" id="SignalP"/>
    </source>
</evidence>
<keyword evidence="6" id="KW-0472">Membrane</keyword>
<dbReference type="Gene3D" id="1.20.1600.10">
    <property type="entry name" value="Outer membrane efflux proteins (OEP)"/>
    <property type="match status" value="1"/>
</dbReference>
<gene>
    <name evidence="9" type="ORF">E6K81_01390</name>
</gene>
<feature type="signal peptide" evidence="8">
    <location>
        <begin position="1"/>
        <end position="18"/>
    </location>
</feature>
<evidence type="ECO:0000256" key="1">
    <source>
        <dbReference type="ARBA" id="ARBA00004442"/>
    </source>
</evidence>
<organism evidence="9 10">
    <name type="scientific">Eiseniibacteriota bacterium</name>
    <dbReference type="NCBI Taxonomy" id="2212470"/>
    <lineage>
        <taxon>Bacteria</taxon>
        <taxon>Candidatus Eiseniibacteriota</taxon>
    </lineage>
</organism>
<evidence type="ECO:0000313" key="10">
    <source>
        <dbReference type="Proteomes" id="UP000319771"/>
    </source>
</evidence>
<keyword evidence="8" id="KW-0732">Signal</keyword>
<evidence type="ECO:0000256" key="4">
    <source>
        <dbReference type="ARBA" id="ARBA00022452"/>
    </source>
</evidence>
<comment type="similarity">
    <text evidence="2">Belongs to the outer membrane factor (OMF) (TC 1.B.17) family.</text>
</comment>
<dbReference type="GO" id="GO:0015288">
    <property type="term" value="F:porin activity"/>
    <property type="evidence" value="ECO:0007669"/>
    <property type="project" value="TreeGrafter"/>
</dbReference>
<evidence type="ECO:0000256" key="6">
    <source>
        <dbReference type="ARBA" id="ARBA00023136"/>
    </source>
</evidence>
<accession>A0A538UDW9</accession>
<dbReference type="GO" id="GO:1990281">
    <property type="term" value="C:efflux pump complex"/>
    <property type="evidence" value="ECO:0007669"/>
    <property type="project" value="TreeGrafter"/>
</dbReference>
<evidence type="ECO:0000256" key="3">
    <source>
        <dbReference type="ARBA" id="ARBA00022448"/>
    </source>
</evidence>
<dbReference type="GO" id="GO:0015562">
    <property type="term" value="F:efflux transmembrane transporter activity"/>
    <property type="evidence" value="ECO:0007669"/>
    <property type="project" value="InterPro"/>
</dbReference>
<dbReference type="EMBL" id="VBPB01000015">
    <property type="protein sequence ID" value="TMQ74094.1"/>
    <property type="molecule type" value="Genomic_DNA"/>
</dbReference>
<keyword evidence="3" id="KW-0813">Transport</keyword>
<protein>
    <submittedName>
        <fullName evidence="9">TolC family protein</fullName>
    </submittedName>
</protein>
<comment type="caution">
    <text evidence="9">The sequence shown here is derived from an EMBL/GenBank/DDBJ whole genome shotgun (WGS) entry which is preliminary data.</text>
</comment>
<dbReference type="PANTHER" id="PTHR30026">
    <property type="entry name" value="OUTER MEMBRANE PROTEIN TOLC"/>
    <property type="match status" value="1"/>
</dbReference>
<dbReference type="PANTHER" id="PTHR30026:SF23">
    <property type="entry name" value="TO APRF-PUTATIVE OUTER MEMBRANE EFFLUX PROTEIN OR SECRETED ALKALINE PHOSPHATASE-RELATED"/>
    <property type="match status" value="1"/>
</dbReference>
<dbReference type="AlphaFoldDB" id="A0A538UDW9"/>
<feature type="chain" id="PRO_5021825467" evidence="8">
    <location>
        <begin position="19"/>
        <end position="514"/>
    </location>
</feature>
<keyword evidence="7" id="KW-0998">Cell outer membrane</keyword>
<dbReference type="InterPro" id="IPR003423">
    <property type="entry name" value="OMP_efflux"/>
</dbReference>
<proteinExistence type="inferred from homology"/>
<evidence type="ECO:0000256" key="2">
    <source>
        <dbReference type="ARBA" id="ARBA00007613"/>
    </source>
</evidence>
<dbReference type="Pfam" id="PF02321">
    <property type="entry name" value="OEP"/>
    <property type="match status" value="1"/>
</dbReference>
<evidence type="ECO:0000313" key="9">
    <source>
        <dbReference type="EMBL" id="TMQ74094.1"/>
    </source>
</evidence>
<reference evidence="9 10" key="1">
    <citation type="journal article" date="2019" name="Nat. Microbiol.">
        <title>Mediterranean grassland soil C-N compound turnover is dependent on rainfall and depth, and is mediated by genomically divergent microorganisms.</title>
        <authorList>
            <person name="Diamond S."/>
            <person name="Andeer P.F."/>
            <person name="Li Z."/>
            <person name="Crits-Christoph A."/>
            <person name="Burstein D."/>
            <person name="Anantharaman K."/>
            <person name="Lane K.R."/>
            <person name="Thomas B.C."/>
            <person name="Pan C."/>
            <person name="Northen T.R."/>
            <person name="Banfield J.F."/>
        </authorList>
    </citation>
    <scope>NUCLEOTIDE SEQUENCE [LARGE SCALE GENOMIC DNA]</scope>
    <source>
        <strain evidence="9">WS_11</strain>
    </source>
</reference>
<dbReference type="SUPFAM" id="SSF56954">
    <property type="entry name" value="Outer membrane efflux proteins (OEP)"/>
    <property type="match status" value="1"/>
</dbReference>
<keyword evidence="5" id="KW-0812">Transmembrane</keyword>
<comment type="subcellular location">
    <subcellularLocation>
        <location evidence="1">Cell outer membrane</location>
    </subcellularLocation>
</comment>
<evidence type="ECO:0000256" key="7">
    <source>
        <dbReference type="ARBA" id="ARBA00023237"/>
    </source>
</evidence>
<name>A0A538UDW9_UNCEI</name>
<evidence type="ECO:0000256" key="5">
    <source>
        <dbReference type="ARBA" id="ARBA00022692"/>
    </source>
</evidence>
<dbReference type="Proteomes" id="UP000319771">
    <property type="component" value="Unassembled WGS sequence"/>
</dbReference>
<dbReference type="GO" id="GO:0009279">
    <property type="term" value="C:cell outer membrane"/>
    <property type="evidence" value="ECO:0007669"/>
    <property type="project" value="UniProtKB-SubCell"/>
</dbReference>
<sequence>MVVLACGMSLALSPPARAESADTEPDTSYAAGLPDLETVGLSLDQAQRLAAANSPSSRAAVAALRSARGARMKEAGAFDPVLTAAEQKVSTDTPVSSPFAGSKLRSRSRSGGLAWLSPLGTSVNLTLSQLRSETNAPFATLSPERDARARIDFVQPLWHGFGPAAARGELRALDREVESARAALAAATLDLSADVENAYWDLYAAEHRLGVERLLRQRAAVFLRDQVLRGRAGVVGPGAVAIARTFLAQQETALLDARIAAAGASDHLAQVMGARPQGEALYRCLDEPAPAAAVEPLSSVLARAFAANPSLRAARADSGAAQARARRAAWNAWPTLEAFGGYGASGLAGVGRQVVLGTDTIGTVYDTGFDQAWTQVGHRDFPDWNFGVRLRLPIGWRADRGERERVMGSYDRAREALRARQLALESEVRAAHREADIASRELDAAGTLVQSAEEQARIARLEYQAGRGTAYDLVNLEGDLAAARQRETEVKVRIAHATTELRRLTLAAPGGTKR</sequence>
<dbReference type="InterPro" id="IPR051906">
    <property type="entry name" value="TolC-like"/>
</dbReference>
<keyword evidence="4" id="KW-1134">Transmembrane beta strand</keyword>